<dbReference type="SUPFAM" id="SSF53098">
    <property type="entry name" value="Ribonuclease H-like"/>
    <property type="match status" value="1"/>
</dbReference>
<dbReference type="OrthoDB" id="1419424at2759"/>
<comment type="caution">
    <text evidence="2">The sequence shown here is derived from an EMBL/GenBank/DDBJ whole genome shotgun (WGS) entry which is preliminary data.</text>
</comment>
<dbReference type="PANTHER" id="PTHR37984">
    <property type="entry name" value="PROTEIN CBG26694"/>
    <property type="match status" value="1"/>
</dbReference>
<dbReference type="GO" id="GO:0003676">
    <property type="term" value="F:nucleic acid binding"/>
    <property type="evidence" value="ECO:0007669"/>
    <property type="project" value="InterPro"/>
</dbReference>
<dbReference type="PANTHER" id="PTHR37984:SF5">
    <property type="entry name" value="PROTEIN NYNRIN-LIKE"/>
    <property type="match status" value="1"/>
</dbReference>
<feature type="domain" description="Integrase catalytic" evidence="1">
    <location>
        <begin position="28"/>
        <end position="201"/>
    </location>
</feature>
<proteinExistence type="predicted"/>
<organism evidence="2 3">
    <name type="scientific">Phytophthora fragariaefolia</name>
    <dbReference type="NCBI Taxonomy" id="1490495"/>
    <lineage>
        <taxon>Eukaryota</taxon>
        <taxon>Sar</taxon>
        <taxon>Stramenopiles</taxon>
        <taxon>Oomycota</taxon>
        <taxon>Peronosporomycetes</taxon>
        <taxon>Peronosporales</taxon>
        <taxon>Peronosporaceae</taxon>
        <taxon>Phytophthora</taxon>
    </lineage>
</organism>
<dbReference type="InterPro" id="IPR001584">
    <property type="entry name" value="Integrase_cat-core"/>
</dbReference>
<evidence type="ECO:0000259" key="1">
    <source>
        <dbReference type="PROSITE" id="PS50994"/>
    </source>
</evidence>
<protein>
    <submittedName>
        <fullName evidence="2">Unnamed protein product</fullName>
    </submittedName>
</protein>
<accession>A0A9W6XDG0</accession>
<dbReference type="Proteomes" id="UP001165121">
    <property type="component" value="Unassembled WGS sequence"/>
</dbReference>
<dbReference type="InterPro" id="IPR050951">
    <property type="entry name" value="Retrovirus_Pol_polyprotein"/>
</dbReference>
<dbReference type="Gene3D" id="3.30.420.10">
    <property type="entry name" value="Ribonuclease H-like superfamily/Ribonuclease H"/>
    <property type="match status" value="1"/>
</dbReference>
<dbReference type="PROSITE" id="PS50994">
    <property type="entry name" value="INTEGRASE"/>
    <property type="match status" value="1"/>
</dbReference>
<dbReference type="InterPro" id="IPR036397">
    <property type="entry name" value="RNaseH_sf"/>
</dbReference>
<keyword evidence="3" id="KW-1185">Reference proteome</keyword>
<dbReference type="AlphaFoldDB" id="A0A9W6XDG0"/>
<dbReference type="InterPro" id="IPR012337">
    <property type="entry name" value="RNaseH-like_sf"/>
</dbReference>
<sequence length="219" mass="24559">MTGGGKTSFSLVTLYALDPGCQRILQQSNESPSNENMYSLDNGQIVVRDGRGQRILLPRDDKLMLDILVQYHDEATVAHPGVVRTRQVLQKWLEFVFDNIAVIHGASRSTVSDRDPKFVSKFWQAVMANLHVKLRMTVSHRAQAGGQSERQIRTFEDALHCTASHYGDNWSEWLTSIEYAHASLVNVPTGKTPMTTKVIEFTLSLRCYRSGDAKDACST</sequence>
<dbReference type="EMBL" id="BSXT01000928">
    <property type="protein sequence ID" value="GMF36285.1"/>
    <property type="molecule type" value="Genomic_DNA"/>
</dbReference>
<name>A0A9W6XDG0_9STRA</name>
<gene>
    <name evidence="2" type="ORF">Pfra01_000984300</name>
</gene>
<reference evidence="2" key="1">
    <citation type="submission" date="2023-04" db="EMBL/GenBank/DDBJ databases">
        <title>Phytophthora fragariaefolia NBRC 109709.</title>
        <authorList>
            <person name="Ichikawa N."/>
            <person name="Sato H."/>
            <person name="Tonouchi N."/>
        </authorList>
    </citation>
    <scope>NUCLEOTIDE SEQUENCE</scope>
    <source>
        <strain evidence="2">NBRC 109709</strain>
    </source>
</reference>
<evidence type="ECO:0000313" key="2">
    <source>
        <dbReference type="EMBL" id="GMF36285.1"/>
    </source>
</evidence>
<dbReference type="GO" id="GO:0015074">
    <property type="term" value="P:DNA integration"/>
    <property type="evidence" value="ECO:0007669"/>
    <property type="project" value="InterPro"/>
</dbReference>
<evidence type="ECO:0000313" key="3">
    <source>
        <dbReference type="Proteomes" id="UP001165121"/>
    </source>
</evidence>